<keyword evidence="1" id="KW-0175">Coiled coil</keyword>
<dbReference type="Proteomes" id="UP000044841">
    <property type="component" value="Unassembled WGS sequence"/>
</dbReference>
<evidence type="ECO:0000313" key="2">
    <source>
        <dbReference type="EMBL" id="CUA70901.1"/>
    </source>
</evidence>
<dbReference type="Gene3D" id="2.80.10.50">
    <property type="match status" value="1"/>
</dbReference>
<sequence>MKGHVASCPSGYPPPTTKGKALVRLPCQHLIYVPKLPSNRMGQAQATSVWDSYTLNSGVAPGTYRIIHEGTSKVLQIHEQDPHVIVLQQQRQEDDDYWVVLPSGDGFIFKHGREKTYLTAPWSSSLGPQPARATRYPTTWTIHNKKDSDDLRCVIMVGMDRNEVWSGGEYLGLVGEISQRGVCFARLSETEEHDQLWRLERIGDDTVEEDSAYRIRELERQLESANARWTAGESTLKAMLHQLDAKELKLEMIQRDLGKQAVELDAVREELGQQAAELRHKFNALDEIRELLDARERAMFEKDRTLSGDGVVDEKARGESLEATDRFDDTISIATGQRSEPERVSTSETQIQSIESSAVHVAAPVEQRLAELGWSFD</sequence>
<name>A0A0K6FXB9_9AGAM</name>
<accession>A0A0K6FXB9</accession>
<protein>
    <submittedName>
        <fullName evidence="2">Uncharacterized protein</fullName>
    </submittedName>
</protein>
<evidence type="ECO:0000313" key="3">
    <source>
        <dbReference type="Proteomes" id="UP000044841"/>
    </source>
</evidence>
<evidence type="ECO:0000256" key="1">
    <source>
        <dbReference type="SAM" id="Coils"/>
    </source>
</evidence>
<dbReference type="AlphaFoldDB" id="A0A0K6FXB9"/>
<gene>
    <name evidence="2" type="ORF">RSOLAG22IIIB_04390</name>
</gene>
<proteinExistence type="predicted"/>
<organism evidence="2 3">
    <name type="scientific">Rhizoctonia solani</name>
    <dbReference type="NCBI Taxonomy" id="456999"/>
    <lineage>
        <taxon>Eukaryota</taxon>
        <taxon>Fungi</taxon>
        <taxon>Dikarya</taxon>
        <taxon>Basidiomycota</taxon>
        <taxon>Agaricomycotina</taxon>
        <taxon>Agaricomycetes</taxon>
        <taxon>Cantharellales</taxon>
        <taxon>Ceratobasidiaceae</taxon>
        <taxon>Rhizoctonia</taxon>
    </lineage>
</organism>
<feature type="coiled-coil region" evidence="1">
    <location>
        <begin position="208"/>
        <end position="281"/>
    </location>
</feature>
<keyword evidence="3" id="KW-1185">Reference proteome</keyword>
<reference evidence="2 3" key="1">
    <citation type="submission" date="2015-07" db="EMBL/GenBank/DDBJ databases">
        <authorList>
            <person name="Noorani M."/>
        </authorList>
    </citation>
    <scope>NUCLEOTIDE SEQUENCE [LARGE SCALE GENOMIC DNA]</scope>
    <source>
        <strain evidence="2">BBA 69670</strain>
    </source>
</reference>
<dbReference type="EMBL" id="CYGV01001201">
    <property type="protein sequence ID" value="CUA70901.1"/>
    <property type="molecule type" value="Genomic_DNA"/>
</dbReference>